<feature type="compositionally biased region" description="Basic and acidic residues" evidence="1">
    <location>
        <begin position="111"/>
        <end position="147"/>
    </location>
</feature>
<evidence type="ECO:0000256" key="2">
    <source>
        <dbReference type="SAM" id="Phobius"/>
    </source>
</evidence>
<proteinExistence type="predicted"/>
<feature type="signal peptide" evidence="3">
    <location>
        <begin position="1"/>
        <end position="23"/>
    </location>
</feature>
<gene>
    <name evidence="4" type="ORF">P5673_011338</name>
</gene>
<feature type="compositionally biased region" description="Pro residues" evidence="1">
    <location>
        <begin position="71"/>
        <end position="105"/>
    </location>
</feature>
<keyword evidence="3" id="KW-0732">Signal</keyword>
<feature type="compositionally biased region" description="Polar residues" evidence="1">
    <location>
        <begin position="152"/>
        <end position="167"/>
    </location>
</feature>
<dbReference type="AlphaFoldDB" id="A0AAD9V8N1"/>
<evidence type="ECO:0000256" key="3">
    <source>
        <dbReference type="SAM" id="SignalP"/>
    </source>
</evidence>
<evidence type="ECO:0000256" key="1">
    <source>
        <dbReference type="SAM" id="MobiDB-lite"/>
    </source>
</evidence>
<feature type="transmembrane region" description="Helical" evidence="2">
    <location>
        <begin position="207"/>
        <end position="230"/>
    </location>
</feature>
<organism evidence="4 5">
    <name type="scientific">Acropora cervicornis</name>
    <name type="common">Staghorn coral</name>
    <dbReference type="NCBI Taxonomy" id="6130"/>
    <lineage>
        <taxon>Eukaryota</taxon>
        <taxon>Metazoa</taxon>
        <taxon>Cnidaria</taxon>
        <taxon>Anthozoa</taxon>
        <taxon>Hexacorallia</taxon>
        <taxon>Scleractinia</taxon>
        <taxon>Astrocoeniina</taxon>
        <taxon>Acroporidae</taxon>
        <taxon>Acropora</taxon>
    </lineage>
</organism>
<feature type="compositionally biased region" description="Pro residues" evidence="1">
    <location>
        <begin position="569"/>
        <end position="581"/>
    </location>
</feature>
<keyword evidence="5" id="KW-1185">Reference proteome</keyword>
<feature type="region of interest" description="Disordered" evidence="1">
    <location>
        <begin position="240"/>
        <end position="313"/>
    </location>
</feature>
<evidence type="ECO:0000313" key="4">
    <source>
        <dbReference type="EMBL" id="KAK2565366.1"/>
    </source>
</evidence>
<comment type="caution">
    <text evidence="4">The sequence shown here is derived from an EMBL/GenBank/DDBJ whole genome shotgun (WGS) entry which is preliminary data.</text>
</comment>
<reference evidence="4" key="1">
    <citation type="journal article" date="2023" name="G3 (Bethesda)">
        <title>Whole genome assembly and annotation of the endangered Caribbean coral Acropora cervicornis.</title>
        <authorList>
            <person name="Selwyn J.D."/>
            <person name="Vollmer S.V."/>
        </authorList>
    </citation>
    <scope>NUCLEOTIDE SEQUENCE</scope>
    <source>
        <strain evidence="4">K2</strain>
    </source>
</reference>
<feature type="chain" id="PRO_5042291506" evidence="3">
    <location>
        <begin position="24"/>
        <end position="843"/>
    </location>
</feature>
<reference evidence="4" key="2">
    <citation type="journal article" date="2023" name="Science">
        <title>Genomic signatures of disease resistance in endangered staghorn corals.</title>
        <authorList>
            <person name="Vollmer S.V."/>
            <person name="Selwyn J.D."/>
            <person name="Despard B.A."/>
            <person name="Roesel C.L."/>
        </authorList>
    </citation>
    <scope>NUCLEOTIDE SEQUENCE</scope>
    <source>
        <strain evidence="4">K2</strain>
    </source>
</reference>
<feature type="compositionally biased region" description="Polar residues" evidence="1">
    <location>
        <begin position="278"/>
        <end position="288"/>
    </location>
</feature>
<feature type="compositionally biased region" description="Polar residues" evidence="1">
    <location>
        <begin position="337"/>
        <end position="367"/>
    </location>
</feature>
<feature type="region of interest" description="Disordered" evidence="1">
    <location>
        <begin position="386"/>
        <end position="444"/>
    </location>
</feature>
<evidence type="ECO:0000313" key="5">
    <source>
        <dbReference type="Proteomes" id="UP001249851"/>
    </source>
</evidence>
<name>A0AAD9V8N1_ACRCE</name>
<dbReference type="EMBL" id="JARQWQ010000020">
    <property type="protein sequence ID" value="KAK2565366.1"/>
    <property type="molecule type" value="Genomic_DNA"/>
</dbReference>
<keyword evidence="2" id="KW-1133">Transmembrane helix</keyword>
<sequence>MEKIKFIIIVLLLIAISKNNCRGLPLRSHFAKVIAAADEELAKVRQEVTEQDIRKPRIQLTTLPLIEEAPDPPYQAEPPVPPDPPDSLEPSDPQDPPEPSDQPEPPGDEMPLGKEKDKRQRESSSRDKKEDSFQENPRLESPEEKLNGKGTSGSPHINTAVHPTSIPSLDIKWHVAHGQTKRDEKRRYKLKRKKKLQESEESNDESLIVASGLIAGLIALLGTIMSVFMLTKCYKRTQGRYHGDDAERGSAAAGRRETKHKNKSQFKRKGPSQKKEQTNNNFGANSEDTVAGASEKNKSNTSEEPLKNVHTLNGTLPTTLSFVDETSPSSAFIPYTSPVSEPANSVTPDNETPASTPRNNISDISLLSESNGSSKCFQDEHYCKSTSQSTTSAHKSADNEITVDETPSLSHSSIPKAPVANTRKTEAPPTTTTGSSALLKNSGDSVASANGANISNSSTESCKTPVAPLNEVIITIEDDVETKLVLVPSSECSSSELLSSNGSDSASKMALKTGGNNLELDKGDVSLLGSENESSSGEIIYSNEPQSEEVETMTNVVDGAKSSMLSSPAAPPLPPPQPTPPAASTELKRGEAIRGQRGKENRLTIRRLTSRDHSRGFLGDLIEAVSRILTGKESYADKNRERRKVIRVQTSKTSKSLSESISLAKGIIMDEQLNVKKEKRSALRRLVIRKALKSNSTLKPHSSLSNEIAFAKSVILPENDRKTAMRCNKEKCKVIRKRVGEMQCSSFDEKIKIAASTINPDEQTRDLNARGKHKRRVIKMDAKMMELRGKKSSFKSDIMFSKNVICGPSAVGHEKHPQMGCVCYYCNKHWAKTGGPPCFNRPK</sequence>
<feature type="compositionally biased region" description="Polar residues" evidence="1">
    <location>
        <begin position="434"/>
        <end position="444"/>
    </location>
</feature>
<keyword evidence="2" id="KW-0472">Membrane</keyword>
<feature type="region of interest" description="Disordered" evidence="1">
    <location>
        <begin position="333"/>
        <end position="367"/>
    </location>
</feature>
<feature type="compositionally biased region" description="Basic residues" evidence="1">
    <location>
        <begin position="257"/>
        <end position="272"/>
    </location>
</feature>
<protein>
    <submittedName>
        <fullName evidence="4">Uncharacterized protein</fullName>
    </submittedName>
</protein>
<keyword evidence="2" id="KW-0812">Transmembrane</keyword>
<feature type="region of interest" description="Disordered" evidence="1">
    <location>
        <begin position="562"/>
        <end position="600"/>
    </location>
</feature>
<dbReference type="Proteomes" id="UP001249851">
    <property type="component" value="Unassembled WGS sequence"/>
</dbReference>
<feature type="region of interest" description="Disordered" evidence="1">
    <location>
        <begin position="61"/>
        <end position="205"/>
    </location>
</feature>
<accession>A0AAD9V8N1</accession>
<feature type="compositionally biased region" description="Basic and acidic residues" evidence="1">
    <location>
        <begin position="586"/>
        <end position="600"/>
    </location>
</feature>